<dbReference type="Proteomes" id="UP000078046">
    <property type="component" value="Unassembled WGS sequence"/>
</dbReference>
<proteinExistence type="inferred from homology"/>
<dbReference type="InterPro" id="IPR031567">
    <property type="entry name" value="CRIM_dom"/>
</dbReference>
<dbReference type="Gene3D" id="2.30.29.30">
    <property type="entry name" value="Pleckstrin-homology domain (PH domain)/Phosphotyrosine-binding domain (PTB)"/>
    <property type="match status" value="1"/>
</dbReference>
<protein>
    <recommendedName>
        <fullName evidence="2">CRIM domain-containing protein</fullName>
    </recommendedName>
</protein>
<dbReference type="OrthoDB" id="241990at2759"/>
<dbReference type="AlphaFoldDB" id="A0A177AYS2"/>
<evidence type="ECO:0000313" key="3">
    <source>
        <dbReference type="EMBL" id="OAF67158.1"/>
    </source>
</evidence>
<evidence type="ECO:0000313" key="4">
    <source>
        <dbReference type="Proteomes" id="UP000078046"/>
    </source>
</evidence>
<dbReference type="Pfam" id="PF16978">
    <property type="entry name" value="CRIM"/>
    <property type="match status" value="1"/>
</dbReference>
<dbReference type="PANTHER" id="PTHR13335">
    <property type="entry name" value="TARGET OF RAPAMYCIN COMPLEX 2 SUBUNIT MAPKAP1"/>
    <property type="match status" value="1"/>
</dbReference>
<dbReference type="InterPro" id="IPR008828">
    <property type="entry name" value="Sin1/Avo1"/>
</dbReference>
<evidence type="ECO:0000259" key="2">
    <source>
        <dbReference type="Pfam" id="PF16978"/>
    </source>
</evidence>
<dbReference type="GO" id="GO:0038203">
    <property type="term" value="P:TORC2 signaling"/>
    <property type="evidence" value="ECO:0007669"/>
    <property type="project" value="TreeGrafter"/>
</dbReference>
<dbReference type="PANTHER" id="PTHR13335:SF1">
    <property type="entry name" value="TARGET OF RAPAMYCIN COMPLEX 2 SUBUNIT MAPKAP1"/>
    <property type="match status" value="1"/>
</dbReference>
<keyword evidence="4" id="KW-1185">Reference proteome</keyword>
<feature type="domain" description="CRIM" evidence="2">
    <location>
        <begin position="83"/>
        <end position="198"/>
    </location>
</feature>
<gene>
    <name evidence="3" type="ORF">A3Q56_05113</name>
</gene>
<dbReference type="GO" id="GO:0005546">
    <property type="term" value="F:phosphatidylinositol-4,5-bisphosphate binding"/>
    <property type="evidence" value="ECO:0007669"/>
    <property type="project" value="TreeGrafter"/>
</dbReference>
<sequence length="348" mass="41209">MSKVALQPKCWKEYAVKIKKPSAITQLDKTRLDINDYQSIRRISCCNGSIDEKFLQEYRINDSPKLMQTLDSKISYHIKNTLLFDNPFKMFSLFDAEFDKKENTDRIKVYFDFDNYSEPIILTISKLDDDVTVYNVIGLACFRYVNDRKYKFSDVFENITVDELQLYIAEDDGSIEIDFPSIEPTLLCRDINFDSFVIKVKPIPKEHIYENDTLIKKNYSHVFKEFDGGDNSKEHDDKSLKSNFTEKAFSLKMFRKYKPDINTILSIYKDKIVIDRKNGKQKRHFMDQILTCSKIEKKSTKKIMFFRIGYKTNKHYKQYEFFAEFSMSQEILDLIRKYTTNVADSNLN</sequence>
<comment type="caution">
    <text evidence="3">The sequence shown here is derived from an EMBL/GenBank/DDBJ whole genome shotgun (WGS) entry which is preliminary data.</text>
</comment>
<dbReference type="GO" id="GO:0005886">
    <property type="term" value="C:plasma membrane"/>
    <property type="evidence" value="ECO:0007669"/>
    <property type="project" value="TreeGrafter"/>
</dbReference>
<name>A0A177AYS2_9BILA</name>
<comment type="similarity">
    <text evidence="1">Belongs to the SIN1 family.</text>
</comment>
<accession>A0A177AYS2</accession>
<organism evidence="3 4">
    <name type="scientific">Intoshia linei</name>
    <dbReference type="NCBI Taxonomy" id="1819745"/>
    <lineage>
        <taxon>Eukaryota</taxon>
        <taxon>Metazoa</taxon>
        <taxon>Spiralia</taxon>
        <taxon>Lophotrochozoa</taxon>
        <taxon>Mesozoa</taxon>
        <taxon>Orthonectida</taxon>
        <taxon>Rhopaluridae</taxon>
        <taxon>Intoshia</taxon>
    </lineage>
</organism>
<reference evidence="3 4" key="1">
    <citation type="submission" date="2016-04" db="EMBL/GenBank/DDBJ databases">
        <title>The genome of Intoshia linei affirms orthonectids as highly simplified spiralians.</title>
        <authorList>
            <person name="Mikhailov K.V."/>
            <person name="Slusarev G.S."/>
            <person name="Nikitin M.A."/>
            <person name="Logacheva M.D."/>
            <person name="Penin A."/>
            <person name="Aleoshin V."/>
            <person name="Panchin Y.V."/>
        </authorList>
    </citation>
    <scope>NUCLEOTIDE SEQUENCE [LARGE SCALE GENOMIC DNA]</scope>
    <source>
        <strain evidence="3">Intl2013</strain>
        <tissue evidence="3">Whole animal</tissue>
    </source>
</reference>
<evidence type="ECO:0000256" key="1">
    <source>
        <dbReference type="ARBA" id="ARBA00009407"/>
    </source>
</evidence>
<dbReference type="GO" id="GO:0005737">
    <property type="term" value="C:cytoplasm"/>
    <property type="evidence" value="ECO:0007669"/>
    <property type="project" value="TreeGrafter"/>
</dbReference>
<dbReference type="EMBL" id="LWCA01000733">
    <property type="protein sequence ID" value="OAF67158.1"/>
    <property type="molecule type" value="Genomic_DNA"/>
</dbReference>
<dbReference type="GO" id="GO:0031932">
    <property type="term" value="C:TORC2 complex"/>
    <property type="evidence" value="ECO:0007669"/>
    <property type="project" value="InterPro"/>
</dbReference>
<dbReference type="InterPro" id="IPR011993">
    <property type="entry name" value="PH-like_dom_sf"/>
</dbReference>